<feature type="coiled-coil region" evidence="7">
    <location>
        <begin position="39"/>
        <end position="66"/>
    </location>
</feature>
<keyword evidence="4" id="KW-0496">Mitochondrion</keyword>
<evidence type="ECO:0000256" key="5">
    <source>
        <dbReference type="ARBA" id="ARBA00023274"/>
    </source>
</evidence>
<comment type="subcellular location">
    <subcellularLocation>
        <location evidence="1">Mitochondrion</location>
    </subcellularLocation>
</comment>
<keyword evidence="3" id="KW-0689">Ribosomal protein</keyword>
<dbReference type="PANTHER" id="PTHR13477">
    <property type="entry name" value="MITOCHONDRIAL 39S RIBOSOMAL PROTEIN L49"/>
    <property type="match status" value="1"/>
</dbReference>
<dbReference type="eggNOG" id="KOG4034">
    <property type="taxonomic scope" value="Eukaryota"/>
</dbReference>
<dbReference type="GO" id="GO:0003735">
    <property type="term" value="F:structural constituent of ribosome"/>
    <property type="evidence" value="ECO:0007669"/>
    <property type="project" value="InterPro"/>
</dbReference>
<dbReference type="HOGENOM" id="CLU_085757_4_1_1"/>
<dbReference type="InterPro" id="IPR007740">
    <property type="entry name" value="Ribosomal_mL49"/>
</dbReference>
<dbReference type="STRING" id="656061.D5GDT2"/>
<dbReference type="OMA" id="FYSTPAY"/>
<dbReference type="AlphaFoldDB" id="D5GDT2"/>
<dbReference type="PANTHER" id="PTHR13477:SF0">
    <property type="entry name" value="LARGE RIBOSOMAL SUBUNIT PROTEIN ML49"/>
    <property type="match status" value="1"/>
</dbReference>
<name>D5GDT2_TUBMM</name>
<dbReference type="Proteomes" id="UP000006911">
    <property type="component" value="Unassembled WGS sequence"/>
</dbReference>
<dbReference type="GO" id="GO:0005762">
    <property type="term" value="C:mitochondrial large ribosomal subunit"/>
    <property type="evidence" value="ECO:0007669"/>
    <property type="project" value="TreeGrafter"/>
</dbReference>
<dbReference type="RefSeq" id="XP_002838484.1">
    <property type="nucleotide sequence ID" value="XM_002838438.1"/>
</dbReference>
<reference evidence="8 9" key="1">
    <citation type="journal article" date="2010" name="Nature">
        <title>Perigord black truffle genome uncovers evolutionary origins and mechanisms of symbiosis.</title>
        <authorList>
            <person name="Martin F."/>
            <person name="Kohler A."/>
            <person name="Murat C."/>
            <person name="Balestrini R."/>
            <person name="Coutinho P.M."/>
            <person name="Jaillon O."/>
            <person name="Montanini B."/>
            <person name="Morin E."/>
            <person name="Noel B."/>
            <person name="Percudani R."/>
            <person name="Porcel B."/>
            <person name="Rubini A."/>
            <person name="Amicucci A."/>
            <person name="Amselem J."/>
            <person name="Anthouard V."/>
            <person name="Arcioni S."/>
            <person name="Artiguenave F."/>
            <person name="Aury J.M."/>
            <person name="Ballario P."/>
            <person name="Bolchi A."/>
            <person name="Brenna A."/>
            <person name="Brun A."/>
            <person name="Buee M."/>
            <person name="Cantarel B."/>
            <person name="Chevalier G."/>
            <person name="Couloux A."/>
            <person name="Da Silva C."/>
            <person name="Denoeud F."/>
            <person name="Duplessis S."/>
            <person name="Ghignone S."/>
            <person name="Hilselberger B."/>
            <person name="Iotti M."/>
            <person name="Marcais B."/>
            <person name="Mello A."/>
            <person name="Miranda M."/>
            <person name="Pacioni G."/>
            <person name="Quesneville H."/>
            <person name="Riccioni C."/>
            <person name="Ruotolo R."/>
            <person name="Splivallo R."/>
            <person name="Stocchi V."/>
            <person name="Tisserant E."/>
            <person name="Viscomi A.R."/>
            <person name="Zambonelli A."/>
            <person name="Zampieri E."/>
            <person name="Henrissat B."/>
            <person name="Lebrun M.H."/>
            <person name="Paolocci F."/>
            <person name="Bonfante P."/>
            <person name="Ottonello S."/>
            <person name="Wincker P."/>
        </authorList>
    </citation>
    <scope>NUCLEOTIDE SEQUENCE [LARGE SCALE GENOMIC DNA]</scope>
    <source>
        <strain evidence="8 9">Mel28</strain>
    </source>
</reference>
<keyword evidence="7" id="KW-0175">Coiled coil</keyword>
<evidence type="ECO:0000256" key="7">
    <source>
        <dbReference type="SAM" id="Coils"/>
    </source>
</evidence>
<accession>D5GDT2</accession>
<proteinExistence type="inferred from homology"/>
<keyword evidence="5" id="KW-0687">Ribonucleoprotein</keyword>
<keyword evidence="9" id="KW-1185">Reference proteome</keyword>
<gene>
    <name evidence="8" type="ORF">GSTUM_00006260001</name>
</gene>
<dbReference type="Gene3D" id="3.30.780.10">
    <property type="entry name" value="SUI1-like domain"/>
    <property type="match status" value="1"/>
</dbReference>
<comment type="similarity">
    <text evidence="2">Belongs to the mitochondrion-specific ribosomal protein mL49 family.</text>
</comment>
<dbReference type="EMBL" id="FN430153">
    <property type="protein sequence ID" value="CAZ82675.1"/>
    <property type="molecule type" value="Genomic_DNA"/>
</dbReference>
<evidence type="ECO:0000256" key="4">
    <source>
        <dbReference type="ARBA" id="ARBA00023128"/>
    </source>
</evidence>
<evidence type="ECO:0000256" key="2">
    <source>
        <dbReference type="ARBA" id="ARBA00005677"/>
    </source>
</evidence>
<dbReference type="KEGG" id="tml:GSTUM_00006260001"/>
<dbReference type="GO" id="GO:0006412">
    <property type="term" value="P:translation"/>
    <property type="evidence" value="ECO:0007669"/>
    <property type="project" value="InterPro"/>
</dbReference>
<evidence type="ECO:0000256" key="6">
    <source>
        <dbReference type="ARBA" id="ARBA00035191"/>
    </source>
</evidence>
<dbReference type="InParanoid" id="D5GDT2"/>
<evidence type="ECO:0000256" key="1">
    <source>
        <dbReference type="ARBA" id="ARBA00004173"/>
    </source>
</evidence>
<dbReference type="Pfam" id="PF05046">
    <property type="entry name" value="Img2"/>
    <property type="match status" value="1"/>
</dbReference>
<evidence type="ECO:0000256" key="3">
    <source>
        <dbReference type="ARBA" id="ARBA00022980"/>
    </source>
</evidence>
<protein>
    <recommendedName>
        <fullName evidence="6">Large ribosomal subunit protein mL49</fullName>
    </recommendedName>
</protein>
<organism evidence="8 9">
    <name type="scientific">Tuber melanosporum (strain Mel28)</name>
    <name type="common">Perigord black truffle</name>
    <dbReference type="NCBI Taxonomy" id="656061"/>
    <lineage>
        <taxon>Eukaryota</taxon>
        <taxon>Fungi</taxon>
        <taxon>Dikarya</taxon>
        <taxon>Ascomycota</taxon>
        <taxon>Pezizomycotina</taxon>
        <taxon>Pezizomycetes</taxon>
        <taxon>Pezizales</taxon>
        <taxon>Tuberaceae</taxon>
        <taxon>Tuber</taxon>
    </lineage>
</organism>
<evidence type="ECO:0000313" key="9">
    <source>
        <dbReference type="Proteomes" id="UP000006911"/>
    </source>
</evidence>
<evidence type="ECO:0000313" key="8">
    <source>
        <dbReference type="EMBL" id="CAZ82675.1"/>
    </source>
</evidence>
<dbReference type="GeneID" id="9184470"/>
<dbReference type="FunCoup" id="D5GDT2">
    <property type="interactions" value="106"/>
</dbReference>
<sequence length="99" mass="11593">MLPTTNCYIVQRKIEPLPYFVHRTENNNFPVYQEYKAGGNKLQTRIRRVEGNLQFLRDQIESALRMEKGQVKISSLAGHVIVKGRRRDEIVRFLSDLGF</sequence>